<dbReference type="PANTHER" id="PTHR30307">
    <property type="entry name" value="S-ADENOSYLMETHIONINE:TRNA RIBOSYLTRANSFERASE-ISOMERASE"/>
    <property type="match status" value="1"/>
</dbReference>
<keyword evidence="3 5" id="KW-0949">S-adenosyl-L-methionine</keyword>
<organism evidence="6 7">
    <name type="scientific">Deinococcus depolymerans</name>
    <dbReference type="NCBI Taxonomy" id="392408"/>
    <lineage>
        <taxon>Bacteria</taxon>
        <taxon>Thermotogati</taxon>
        <taxon>Deinococcota</taxon>
        <taxon>Deinococci</taxon>
        <taxon>Deinococcales</taxon>
        <taxon>Deinococcaceae</taxon>
        <taxon>Deinococcus</taxon>
    </lineage>
</organism>
<dbReference type="InterPro" id="IPR003699">
    <property type="entry name" value="QueA"/>
</dbReference>
<dbReference type="Gene3D" id="3.40.1780.10">
    <property type="entry name" value="QueA-like"/>
    <property type="match status" value="1"/>
</dbReference>
<comment type="function">
    <text evidence="5">Transfers and isomerizes the ribose moiety from AdoMet to the 7-aminomethyl group of 7-deazaguanine (preQ1-tRNA) to give epoxyqueuosine (oQ-tRNA).</text>
</comment>
<dbReference type="EC" id="2.4.99.17" evidence="5"/>
<dbReference type="InterPro" id="IPR042119">
    <property type="entry name" value="QueA_dom2"/>
</dbReference>
<dbReference type="InterPro" id="IPR036100">
    <property type="entry name" value="QueA_sf"/>
</dbReference>
<comment type="subunit">
    <text evidence="5">Monomer.</text>
</comment>
<keyword evidence="7" id="KW-1185">Reference proteome</keyword>
<protein>
    <recommendedName>
        <fullName evidence="5">S-adenosylmethionine:tRNA ribosyltransferase-isomerase</fullName>
        <ecNumber evidence="5">2.4.99.17</ecNumber>
    </recommendedName>
    <alternativeName>
        <fullName evidence="5">Queuosine biosynthesis protein QueA</fullName>
    </alternativeName>
</protein>
<dbReference type="Gene3D" id="2.40.10.240">
    <property type="entry name" value="QueA-like"/>
    <property type="match status" value="1"/>
</dbReference>
<dbReference type="Pfam" id="PF02547">
    <property type="entry name" value="Queuosine_synth"/>
    <property type="match status" value="1"/>
</dbReference>
<keyword evidence="1 5" id="KW-0963">Cytoplasm</keyword>
<dbReference type="NCBIfam" id="TIGR00113">
    <property type="entry name" value="queA"/>
    <property type="match status" value="1"/>
</dbReference>
<evidence type="ECO:0000256" key="1">
    <source>
        <dbReference type="ARBA" id="ARBA00022490"/>
    </source>
</evidence>
<dbReference type="HAMAP" id="MF_00113">
    <property type="entry name" value="QueA"/>
    <property type="match status" value="1"/>
</dbReference>
<keyword evidence="2 5" id="KW-0808">Transferase</keyword>
<evidence type="ECO:0000313" key="7">
    <source>
        <dbReference type="Proteomes" id="UP001500191"/>
    </source>
</evidence>
<evidence type="ECO:0000313" key="6">
    <source>
        <dbReference type="EMBL" id="GAA0500819.1"/>
    </source>
</evidence>
<evidence type="ECO:0000256" key="4">
    <source>
        <dbReference type="ARBA" id="ARBA00022785"/>
    </source>
</evidence>
<comment type="caution">
    <text evidence="6">The sequence shown here is derived from an EMBL/GenBank/DDBJ whole genome shotgun (WGS) entry which is preliminary data.</text>
</comment>
<proteinExistence type="inferred from homology"/>
<keyword evidence="4 5" id="KW-0671">Queuosine biosynthesis</keyword>
<reference evidence="7" key="1">
    <citation type="journal article" date="2019" name="Int. J. Syst. Evol. Microbiol.">
        <title>The Global Catalogue of Microorganisms (GCM) 10K type strain sequencing project: providing services to taxonomists for standard genome sequencing and annotation.</title>
        <authorList>
            <consortium name="The Broad Institute Genomics Platform"/>
            <consortium name="The Broad Institute Genome Sequencing Center for Infectious Disease"/>
            <person name="Wu L."/>
            <person name="Ma J."/>
        </authorList>
    </citation>
    <scope>NUCLEOTIDE SEQUENCE [LARGE SCALE GENOMIC DNA]</scope>
    <source>
        <strain evidence="7">JCM 14368</strain>
    </source>
</reference>
<evidence type="ECO:0000256" key="3">
    <source>
        <dbReference type="ARBA" id="ARBA00022691"/>
    </source>
</evidence>
<dbReference type="NCBIfam" id="NF001140">
    <property type="entry name" value="PRK00147.1"/>
    <property type="match status" value="1"/>
</dbReference>
<dbReference type="InterPro" id="IPR042118">
    <property type="entry name" value="QueA_dom1"/>
</dbReference>
<gene>
    <name evidence="5 6" type="primary">queA</name>
    <name evidence="6" type="ORF">GCM10008937_05350</name>
</gene>
<dbReference type="Proteomes" id="UP001500191">
    <property type="component" value="Unassembled WGS sequence"/>
</dbReference>
<accession>A0ABP3LKK9</accession>
<sequence length="389" mass="41687">MPDAPQPGGMSPVTTLSAEQAALADATLARLNFDLPPDRIAQTGAEPRDASRLMVVGQTVTHHIFRDLPKLLRPGDLLVFNESRVIPARVMARKPVDAAGHGGGQVEVLLLREEDLPDLSAEHGPHLWSAYLKPARRAGNELWLGDGEHRQRARVVGQLEDGARILAFDRDIKPHLDDIGRLPLPPYIDPGSSDDTWRERYQTVYARAPGSVAAPTAGLHFTPDLLAALDAAGVERTTVTLHVGAGTFKPVTGPVAEHTMHAERYSVTPGAAAAINRARASGRRVIAVGTTTVRTLESAWDGTQVRAGEGDTRIFITPGTPVNVPDLLITNLHLPGSTLLLLVTAFAGEDRIRAAYDAALHGEYRFYSLGDAMLLTNVRGTQAAGSGTR</sequence>
<comment type="similarity">
    <text evidence="5">Belongs to the QueA family.</text>
</comment>
<dbReference type="SUPFAM" id="SSF111337">
    <property type="entry name" value="QueA-like"/>
    <property type="match status" value="1"/>
</dbReference>
<name>A0ABP3LKK9_9DEIO</name>
<dbReference type="PANTHER" id="PTHR30307:SF0">
    <property type="entry name" value="S-ADENOSYLMETHIONINE:TRNA RIBOSYLTRANSFERASE-ISOMERASE"/>
    <property type="match status" value="1"/>
</dbReference>
<dbReference type="EMBL" id="BAAADB010000003">
    <property type="protein sequence ID" value="GAA0500819.1"/>
    <property type="molecule type" value="Genomic_DNA"/>
</dbReference>
<evidence type="ECO:0000256" key="2">
    <source>
        <dbReference type="ARBA" id="ARBA00022679"/>
    </source>
</evidence>
<comment type="subcellular location">
    <subcellularLocation>
        <location evidence="5">Cytoplasm</location>
    </subcellularLocation>
</comment>
<comment type="catalytic activity">
    <reaction evidence="5">
        <text>7-aminomethyl-7-carbaguanosine(34) in tRNA + S-adenosyl-L-methionine = epoxyqueuosine(34) in tRNA + adenine + L-methionine + 2 H(+)</text>
        <dbReference type="Rhea" id="RHEA:32155"/>
        <dbReference type="Rhea" id="RHEA-COMP:10342"/>
        <dbReference type="Rhea" id="RHEA-COMP:18582"/>
        <dbReference type="ChEBI" id="CHEBI:15378"/>
        <dbReference type="ChEBI" id="CHEBI:16708"/>
        <dbReference type="ChEBI" id="CHEBI:57844"/>
        <dbReference type="ChEBI" id="CHEBI:59789"/>
        <dbReference type="ChEBI" id="CHEBI:82833"/>
        <dbReference type="ChEBI" id="CHEBI:194443"/>
        <dbReference type="EC" id="2.4.99.17"/>
    </reaction>
</comment>
<comment type="pathway">
    <text evidence="5">tRNA modification; tRNA-queuosine biosynthesis.</text>
</comment>
<evidence type="ECO:0000256" key="5">
    <source>
        <dbReference type="HAMAP-Rule" id="MF_00113"/>
    </source>
</evidence>